<keyword evidence="2" id="KW-1185">Reference proteome</keyword>
<organism evidence="1 2">
    <name type="scientific">Macroventuria anomochaeta</name>
    <dbReference type="NCBI Taxonomy" id="301207"/>
    <lineage>
        <taxon>Eukaryota</taxon>
        <taxon>Fungi</taxon>
        <taxon>Dikarya</taxon>
        <taxon>Ascomycota</taxon>
        <taxon>Pezizomycotina</taxon>
        <taxon>Dothideomycetes</taxon>
        <taxon>Pleosporomycetidae</taxon>
        <taxon>Pleosporales</taxon>
        <taxon>Pleosporineae</taxon>
        <taxon>Didymellaceae</taxon>
        <taxon>Macroventuria</taxon>
    </lineage>
</organism>
<dbReference type="EMBL" id="MU006749">
    <property type="protein sequence ID" value="KAF2622001.1"/>
    <property type="molecule type" value="Genomic_DNA"/>
</dbReference>
<gene>
    <name evidence="1" type="ORF">BU25DRAFT_353334</name>
</gene>
<comment type="caution">
    <text evidence="1">The sequence shown here is derived from an EMBL/GenBank/DDBJ whole genome shotgun (WGS) entry which is preliminary data.</text>
</comment>
<evidence type="ECO:0000313" key="2">
    <source>
        <dbReference type="Proteomes" id="UP000799754"/>
    </source>
</evidence>
<accession>A0ACB6RJC1</accession>
<dbReference type="Proteomes" id="UP000799754">
    <property type="component" value="Unassembled WGS sequence"/>
</dbReference>
<sequence length="293" mass="32623">MTEFNSNGFGQTFGSGFCQVEGQPEAFSQSGFQYPNGRLVHTIVNPPVEKPAKDPLPVPPRPKKRIIICCDGTWQSSAHGAQTIPSNVAKMSRSIDSWYIDENGLMAPQIVYYDAGVGTAMGKLESLWSGTTGGGLDENVCEAYNFIVNNYSHGDELFFFGFSRGAYTVRACAGLVCRVGICQPSAMGQFWEMYANYKSISASEPLENSLWAKRWEGDPKDKTYQIQVKGEEWEFTKGSGYSWFKQAEKRVIIKVVGVWDTVGSLGYPDNVWTDVSAKNRPYGFHNTEIHPRE</sequence>
<protein>
    <submittedName>
        <fullName evidence="1">Uncharacterized protein</fullName>
    </submittedName>
</protein>
<evidence type="ECO:0000313" key="1">
    <source>
        <dbReference type="EMBL" id="KAF2622001.1"/>
    </source>
</evidence>
<name>A0ACB6RJC1_9PLEO</name>
<proteinExistence type="predicted"/>
<reference evidence="1" key="1">
    <citation type="journal article" date="2020" name="Stud. Mycol.">
        <title>101 Dothideomycetes genomes: a test case for predicting lifestyles and emergence of pathogens.</title>
        <authorList>
            <person name="Haridas S."/>
            <person name="Albert R."/>
            <person name="Binder M."/>
            <person name="Bloem J."/>
            <person name="Labutti K."/>
            <person name="Salamov A."/>
            <person name="Andreopoulos B."/>
            <person name="Baker S."/>
            <person name="Barry K."/>
            <person name="Bills G."/>
            <person name="Bluhm B."/>
            <person name="Cannon C."/>
            <person name="Castanera R."/>
            <person name="Culley D."/>
            <person name="Daum C."/>
            <person name="Ezra D."/>
            <person name="Gonzalez J."/>
            <person name="Henrissat B."/>
            <person name="Kuo A."/>
            <person name="Liang C."/>
            <person name="Lipzen A."/>
            <person name="Lutzoni F."/>
            <person name="Magnuson J."/>
            <person name="Mondo S."/>
            <person name="Nolan M."/>
            <person name="Ohm R."/>
            <person name="Pangilinan J."/>
            <person name="Park H.-J."/>
            <person name="Ramirez L."/>
            <person name="Alfaro M."/>
            <person name="Sun H."/>
            <person name="Tritt A."/>
            <person name="Yoshinaga Y."/>
            <person name="Zwiers L.-H."/>
            <person name="Turgeon B."/>
            <person name="Goodwin S."/>
            <person name="Spatafora J."/>
            <person name="Crous P."/>
            <person name="Grigoriev I."/>
        </authorList>
    </citation>
    <scope>NUCLEOTIDE SEQUENCE</scope>
    <source>
        <strain evidence="1">CBS 525.71</strain>
    </source>
</reference>